<dbReference type="PANTHER" id="PTHR43236:SF2">
    <property type="entry name" value="BLL0069 PROTEIN"/>
    <property type="match status" value="1"/>
</dbReference>
<dbReference type="InterPro" id="IPR010359">
    <property type="entry name" value="IrrE_HExxH"/>
</dbReference>
<dbReference type="Proteomes" id="UP000664277">
    <property type="component" value="Unassembled WGS sequence"/>
</dbReference>
<reference evidence="2" key="1">
    <citation type="submission" date="2021-02" db="EMBL/GenBank/DDBJ databases">
        <title>Genome-Resolved Metagenomics of a Microbial Community Performing Photosynthetic Biological Nutrient Removal.</title>
        <authorList>
            <person name="Mcdaniel E.A."/>
        </authorList>
    </citation>
    <scope>NUCLEOTIDE SEQUENCE</scope>
    <source>
        <strain evidence="2">UWPOB_OBS1</strain>
    </source>
</reference>
<dbReference type="EMBL" id="JAFLCK010000001">
    <property type="protein sequence ID" value="MBN8658774.1"/>
    <property type="molecule type" value="Genomic_DNA"/>
</dbReference>
<evidence type="ECO:0000313" key="3">
    <source>
        <dbReference type="Proteomes" id="UP000664277"/>
    </source>
</evidence>
<proteinExistence type="predicted"/>
<organism evidence="2 3">
    <name type="scientific">Candidatus Obscuribacter phosphatis</name>
    <dbReference type="NCBI Taxonomy" id="1906157"/>
    <lineage>
        <taxon>Bacteria</taxon>
        <taxon>Bacillati</taxon>
        <taxon>Candidatus Melainabacteria</taxon>
        <taxon>Candidatus Obscuribacterales</taxon>
        <taxon>Candidatus Obscuribacteraceae</taxon>
        <taxon>Candidatus Obscuribacter</taxon>
    </lineage>
</organism>
<sequence length="176" mass="20053">MPQIYKSKAEREAIKVWVNAGRPVPVPVADIIRDYGLVLQESVLEDSISGMMVTKENGIAHVVINQGHHKNRQRFSMAHELGHYLLHRNARSIFVDASEQRFYRDAEASTGTKLQEIEANAFAAELLIPQESIEERVPETLTTLDEPIIERLAEEFCVSQSAMVFRLQKLRLLEEI</sequence>
<name>A0A8J7P6L8_9BACT</name>
<feature type="domain" description="IrrE N-terminal-like" evidence="1">
    <location>
        <begin position="56"/>
        <end position="167"/>
    </location>
</feature>
<dbReference type="Gene3D" id="1.10.10.2910">
    <property type="match status" value="1"/>
</dbReference>
<protein>
    <submittedName>
        <fullName evidence="2">ImmA/IrrE family metallo-endopeptidase</fullName>
    </submittedName>
</protein>
<evidence type="ECO:0000313" key="2">
    <source>
        <dbReference type="EMBL" id="MBN8658774.1"/>
    </source>
</evidence>
<dbReference type="InterPro" id="IPR052345">
    <property type="entry name" value="Rad_response_metalloprotease"/>
</dbReference>
<comment type="caution">
    <text evidence="2">The sequence shown here is derived from an EMBL/GenBank/DDBJ whole genome shotgun (WGS) entry which is preliminary data.</text>
</comment>
<dbReference type="PANTHER" id="PTHR43236">
    <property type="entry name" value="ANTITOXIN HIGA1"/>
    <property type="match status" value="1"/>
</dbReference>
<accession>A0A8J7P6L8</accession>
<dbReference type="AlphaFoldDB" id="A0A8J7P6L8"/>
<dbReference type="Pfam" id="PF06114">
    <property type="entry name" value="Peptidase_M78"/>
    <property type="match status" value="1"/>
</dbReference>
<gene>
    <name evidence="2" type="ORF">J0M35_00305</name>
</gene>
<evidence type="ECO:0000259" key="1">
    <source>
        <dbReference type="Pfam" id="PF06114"/>
    </source>
</evidence>